<proteinExistence type="predicted"/>
<dbReference type="EMBL" id="WMIA01000047">
    <property type="protein sequence ID" value="MTF40745.1"/>
    <property type="molecule type" value="Genomic_DNA"/>
</dbReference>
<name>A0A844H335_9CHRO</name>
<gene>
    <name evidence="2" type="ORF">GGC33_17710</name>
</gene>
<dbReference type="Gene3D" id="3.90.190.10">
    <property type="entry name" value="Protein tyrosine phosphatase superfamily"/>
    <property type="match status" value="1"/>
</dbReference>
<dbReference type="InterPro" id="IPR000387">
    <property type="entry name" value="Tyr_Pase_dom"/>
</dbReference>
<comment type="caution">
    <text evidence="2">The sequence shown here is derived from an EMBL/GenBank/DDBJ whole genome shotgun (WGS) entry which is preliminary data.</text>
</comment>
<evidence type="ECO:0000313" key="2">
    <source>
        <dbReference type="EMBL" id="MTF40745.1"/>
    </source>
</evidence>
<dbReference type="SUPFAM" id="SSF52799">
    <property type="entry name" value="(Phosphotyrosine protein) phosphatases II"/>
    <property type="match status" value="1"/>
</dbReference>
<evidence type="ECO:0000259" key="1">
    <source>
        <dbReference type="PROSITE" id="PS50056"/>
    </source>
</evidence>
<protein>
    <recommendedName>
        <fullName evidence="1">Tyrosine specific protein phosphatases domain-containing protein</fullName>
    </recommendedName>
</protein>
<reference evidence="2 3" key="1">
    <citation type="submission" date="2019-11" db="EMBL/GenBank/DDBJ databases">
        <title>Isolation of a new High Light Tolerant Cyanobacteria.</title>
        <authorList>
            <person name="Dobson Z."/>
            <person name="Vaughn N."/>
            <person name="Vaughn M."/>
            <person name="Fromme P."/>
            <person name="Mazor Y."/>
        </authorList>
    </citation>
    <scope>NUCLEOTIDE SEQUENCE [LARGE SCALE GENOMIC DNA]</scope>
    <source>
        <strain evidence="2 3">0216</strain>
    </source>
</reference>
<dbReference type="Proteomes" id="UP000437131">
    <property type="component" value="Unassembled WGS sequence"/>
</dbReference>
<accession>A0A844H335</accession>
<dbReference type="InterPro" id="IPR016130">
    <property type="entry name" value="Tyr_Pase_AS"/>
</dbReference>
<feature type="domain" description="Tyrosine specific protein phosphatases" evidence="1">
    <location>
        <begin position="77"/>
        <end position="141"/>
    </location>
</feature>
<dbReference type="InterPro" id="IPR029021">
    <property type="entry name" value="Prot-tyrosine_phosphatase-like"/>
</dbReference>
<dbReference type="PROSITE" id="PS00383">
    <property type="entry name" value="TYR_PHOSPHATASE_1"/>
    <property type="match status" value="1"/>
</dbReference>
<dbReference type="AlphaFoldDB" id="A0A844H335"/>
<organism evidence="2 3">
    <name type="scientific">Cyanobacterium aponinum 0216</name>
    <dbReference type="NCBI Taxonomy" id="2676140"/>
    <lineage>
        <taxon>Bacteria</taxon>
        <taxon>Bacillati</taxon>
        <taxon>Cyanobacteriota</taxon>
        <taxon>Cyanophyceae</taxon>
        <taxon>Oscillatoriophycideae</taxon>
        <taxon>Chroococcales</taxon>
        <taxon>Geminocystaceae</taxon>
        <taxon>Cyanobacterium</taxon>
    </lineage>
</organism>
<dbReference type="PROSITE" id="PS50056">
    <property type="entry name" value="TYR_PHOSPHATASE_2"/>
    <property type="match status" value="1"/>
</dbReference>
<sequence length="163" mass="18765">MEIIICGVSEVNDYIDEADGVISIMNPAWRIYAPLSITEKKEENRHRVLELEFDDIWSEEDELGLEIVTKDIIYQVLNFADNFQESYKGEGKLLIHCHEGISRSSGMALTILTYLTKNIQEAINIVNEIRPQAMPNIEIIRLTDEILNLNGELLDKVFQEYYG</sequence>
<dbReference type="InterPro" id="IPR000340">
    <property type="entry name" value="Dual-sp_phosphatase_cat-dom"/>
</dbReference>
<evidence type="ECO:0000313" key="3">
    <source>
        <dbReference type="Proteomes" id="UP000437131"/>
    </source>
</evidence>
<dbReference type="RefSeq" id="WP_155084785.1">
    <property type="nucleotide sequence ID" value="NZ_WMIA01000047.1"/>
</dbReference>
<dbReference type="Pfam" id="PF00782">
    <property type="entry name" value="DSPc"/>
    <property type="match status" value="1"/>
</dbReference>